<sequence length="328" mass="37548">MKSKFLLWINEIDGRFREMVLLVKEWAKAHDINDPKNGTLNSYSLSLLVIFHFQTCQPAILPPLRYLYPGNLVDDLRGVRAVAERHIAEVCTNNIARFKSDRSRLPNRSSLSELFVSFIAKFCDINLKAHELGICPFTGQWEYLSSNTRWLLKNKALFIVDPFEQESNTARTVSLNNLTKISEAFVTTHRKLVSGNQTRNSLLATLARPHILPFNTNGAVNYSRYNGLPNLTHRAGNSPQMQHHYRAGSSGSSQMQHHYQAGNSPQTQTHHQYLPVSSSQMQAQYGYPRRPTPQGQHQFQNRRQSPSFQLQMQSQHPGQGQRKWTPRP</sequence>
<name>A0AAV5I152_9ROSI</name>
<dbReference type="AlphaFoldDB" id="A0AAV5I152"/>
<proteinExistence type="predicted"/>
<reference evidence="2 3" key="1">
    <citation type="journal article" date="2021" name="Commun. Biol.">
        <title>The genome of Shorea leprosula (Dipterocarpaceae) highlights the ecological relevance of drought in aseasonal tropical rainforests.</title>
        <authorList>
            <person name="Ng K.K.S."/>
            <person name="Kobayashi M.J."/>
            <person name="Fawcett J.A."/>
            <person name="Hatakeyama M."/>
            <person name="Paape T."/>
            <person name="Ng C.H."/>
            <person name="Ang C.C."/>
            <person name="Tnah L.H."/>
            <person name="Lee C.T."/>
            <person name="Nishiyama T."/>
            <person name="Sese J."/>
            <person name="O'Brien M.J."/>
            <person name="Copetti D."/>
            <person name="Mohd Noor M.I."/>
            <person name="Ong R.C."/>
            <person name="Putra M."/>
            <person name="Sireger I.Z."/>
            <person name="Indrioko S."/>
            <person name="Kosugi Y."/>
            <person name="Izuno A."/>
            <person name="Isagi Y."/>
            <person name="Lee S.L."/>
            <person name="Shimizu K.K."/>
        </authorList>
    </citation>
    <scope>NUCLEOTIDE SEQUENCE [LARGE SCALE GENOMIC DNA]</scope>
    <source>
        <strain evidence="2">214</strain>
    </source>
</reference>
<dbReference type="GO" id="GO:0050265">
    <property type="term" value="F:RNA uridylyltransferase activity"/>
    <property type="evidence" value="ECO:0007669"/>
    <property type="project" value="TreeGrafter"/>
</dbReference>
<dbReference type="EMBL" id="BPVZ01000005">
    <property type="protein sequence ID" value="GKU91984.1"/>
    <property type="molecule type" value="Genomic_DNA"/>
</dbReference>
<keyword evidence="3" id="KW-1185">Reference proteome</keyword>
<dbReference type="PANTHER" id="PTHR12271">
    <property type="entry name" value="POLY A POLYMERASE CID PAP -RELATED"/>
    <property type="match status" value="1"/>
</dbReference>
<accession>A0AAV5I152</accession>
<protein>
    <recommendedName>
        <fullName evidence="4">Protein HESO1</fullName>
    </recommendedName>
</protein>
<comment type="caution">
    <text evidence="2">The sequence shown here is derived from an EMBL/GenBank/DDBJ whole genome shotgun (WGS) entry which is preliminary data.</text>
</comment>
<feature type="region of interest" description="Disordered" evidence="1">
    <location>
        <begin position="233"/>
        <end position="328"/>
    </location>
</feature>
<dbReference type="PANTHER" id="PTHR12271:SF123">
    <property type="entry name" value="PROTEIN HESO1"/>
    <property type="match status" value="1"/>
</dbReference>
<feature type="compositionally biased region" description="Polar residues" evidence="1">
    <location>
        <begin position="293"/>
        <end position="318"/>
    </location>
</feature>
<dbReference type="GO" id="GO:0031123">
    <property type="term" value="P:RNA 3'-end processing"/>
    <property type="evidence" value="ECO:0007669"/>
    <property type="project" value="TreeGrafter"/>
</dbReference>
<organism evidence="2 3">
    <name type="scientific">Rubroshorea leprosula</name>
    <dbReference type="NCBI Taxonomy" id="152421"/>
    <lineage>
        <taxon>Eukaryota</taxon>
        <taxon>Viridiplantae</taxon>
        <taxon>Streptophyta</taxon>
        <taxon>Embryophyta</taxon>
        <taxon>Tracheophyta</taxon>
        <taxon>Spermatophyta</taxon>
        <taxon>Magnoliopsida</taxon>
        <taxon>eudicotyledons</taxon>
        <taxon>Gunneridae</taxon>
        <taxon>Pentapetalae</taxon>
        <taxon>rosids</taxon>
        <taxon>malvids</taxon>
        <taxon>Malvales</taxon>
        <taxon>Dipterocarpaceae</taxon>
        <taxon>Rubroshorea</taxon>
    </lineage>
</organism>
<dbReference type="SUPFAM" id="SSF81631">
    <property type="entry name" value="PAP/OAS1 substrate-binding domain"/>
    <property type="match status" value="1"/>
</dbReference>
<evidence type="ECO:0008006" key="4">
    <source>
        <dbReference type="Google" id="ProtNLM"/>
    </source>
</evidence>
<feature type="compositionally biased region" description="Polar residues" evidence="1">
    <location>
        <begin position="249"/>
        <end position="283"/>
    </location>
</feature>
<evidence type="ECO:0000313" key="3">
    <source>
        <dbReference type="Proteomes" id="UP001054252"/>
    </source>
</evidence>
<evidence type="ECO:0000313" key="2">
    <source>
        <dbReference type="EMBL" id="GKU91984.1"/>
    </source>
</evidence>
<dbReference type="Proteomes" id="UP001054252">
    <property type="component" value="Unassembled WGS sequence"/>
</dbReference>
<dbReference type="Gene3D" id="1.10.1410.10">
    <property type="match status" value="1"/>
</dbReference>
<gene>
    <name evidence="2" type="ORF">SLEP1_g5780</name>
</gene>
<evidence type="ECO:0000256" key="1">
    <source>
        <dbReference type="SAM" id="MobiDB-lite"/>
    </source>
</evidence>